<dbReference type="InterPro" id="IPR014436">
    <property type="entry name" value="Extradiol_dOase_DODA"/>
</dbReference>
<dbReference type="GO" id="GO:0008198">
    <property type="term" value="F:ferrous iron binding"/>
    <property type="evidence" value="ECO:0007669"/>
    <property type="project" value="InterPro"/>
</dbReference>
<organism evidence="7 8">
    <name type="scientific">Thalassolituus pacificus</name>
    <dbReference type="NCBI Taxonomy" id="2975440"/>
    <lineage>
        <taxon>Bacteria</taxon>
        <taxon>Pseudomonadati</taxon>
        <taxon>Pseudomonadota</taxon>
        <taxon>Gammaproteobacteria</taxon>
        <taxon>Oceanospirillales</taxon>
        <taxon>Oceanospirillaceae</taxon>
        <taxon>Thalassolituus</taxon>
    </lineage>
</organism>
<evidence type="ECO:0000313" key="8">
    <source>
        <dbReference type="Proteomes" id="UP001147830"/>
    </source>
</evidence>
<dbReference type="GO" id="GO:0008270">
    <property type="term" value="F:zinc ion binding"/>
    <property type="evidence" value="ECO:0007669"/>
    <property type="project" value="InterPro"/>
</dbReference>
<keyword evidence="5" id="KW-0560">Oxidoreductase</keyword>
<dbReference type="GO" id="GO:0016702">
    <property type="term" value="F:oxidoreductase activity, acting on single donors with incorporation of molecular oxygen, incorporation of two atoms of oxygen"/>
    <property type="evidence" value="ECO:0007669"/>
    <property type="project" value="UniProtKB-ARBA"/>
</dbReference>
<protein>
    <submittedName>
        <fullName evidence="7">Dioxygenase</fullName>
    </submittedName>
</protein>
<accession>A0A9X2WEY4</accession>
<dbReference type="Gene3D" id="3.40.830.10">
    <property type="entry name" value="LigB-like"/>
    <property type="match status" value="1"/>
</dbReference>
<evidence type="ECO:0000313" key="7">
    <source>
        <dbReference type="EMBL" id="MCT7359169.1"/>
    </source>
</evidence>
<comment type="cofactor">
    <cofactor evidence="1">
        <name>Zn(2+)</name>
        <dbReference type="ChEBI" id="CHEBI:29105"/>
    </cofactor>
</comment>
<dbReference type="RefSeq" id="WP_260976042.1">
    <property type="nucleotide sequence ID" value="NZ_JAOANI010000015.1"/>
</dbReference>
<dbReference type="PANTHER" id="PTHR30096">
    <property type="entry name" value="4,5-DOPA DIOXYGENASE EXTRADIOL-LIKE PROTEIN"/>
    <property type="match status" value="1"/>
</dbReference>
<evidence type="ECO:0000256" key="2">
    <source>
        <dbReference type="ARBA" id="ARBA00007581"/>
    </source>
</evidence>
<comment type="caution">
    <text evidence="7">The sequence shown here is derived from an EMBL/GenBank/DDBJ whole genome shotgun (WGS) entry which is preliminary data.</text>
</comment>
<reference evidence="7" key="1">
    <citation type="journal article" date="2022" name="Front. Microbiol.">
        <title>Genome-based taxonomic rearrangement of Oceanobacter-related bacteria including the description of Thalassolituus hydrocarbonoclasticus sp. nov. and Thalassolituus pacificus sp. nov. and emended description of the genus Thalassolituus.</title>
        <authorList>
            <person name="Dong C."/>
            <person name="Wei L."/>
            <person name="Wang J."/>
            <person name="Lai Q."/>
            <person name="Huang Z."/>
            <person name="Shao Z."/>
        </authorList>
    </citation>
    <scope>NUCLEOTIDE SEQUENCE</scope>
    <source>
        <strain evidence="7">59MF3M-4</strain>
    </source>
</reference>
<proteinExistence type="inferred from homology"/>
<comment type="similarity">
    <text evidence="2">Belongs to the DODA-type extradiol aromatic ring-opening dioxygenase family.</text>
</comment>
<evidence type="ECO:0000256" key="4">
    <source>
        <dbReference type="ARBA" id="ARBA00022833"/>
    </source>
</evidence>
<dbReference type="CDD" id="cd07363">
    <property type="entry name" value="45_DOPA_Dioxygenase"/>
    <property type="match status" value="1"/>
</dbReference>
<evidence type="ECO:0000256" key="5">
    <source>
        <dbReference type="ARBA" id="ARBA00023002"/>
    </source>
</evidence>
<dbReference type="EMBL" id="JAOANI010000015">
    <property type="protein sequence ID" value="MCT7359169.1"/>
    <property type="molecule type" value="Genomic_DNA"/>
</dbReference>
<keyword evidence="8" id="KW-1185">Reference proteome</keyword>
<evidence type="ECO:0000256" key="1">
    <source>
        <dbReference type="ARBA" id="ARBA00001947"/>
    </source>
</evidence>
<gene>
    <name evidence="7" type="ORF">NYR02_09065</name>
</gene>
<keyword evidence="4" id="KW-0862">Zinc</keyword>
<keyword evidence="7" id="KW-0223">Dioxygenase</keyword>
<dbReference type="AlphaFoldDB" id="A0A9X2WEY4"/>
<dbReference type="PANTHER" id="PTHR30096:SF0">
    <property type="entry name" value="4,5-DOPA DIOXYGENASE EXTRADIOL-LIKE PROTEIN"/>
    <property type="match status" value="1"/>
</dbReference>
<dbReference type="Pfam" id="PF02900">
    <property type="entry name" value="LigB"/>
    <property type="match status" value="1"/>
</dbReference>
<sequence length="271" mass="29235">MSAKQRQPSLYIPHGGGPCFFMEWPGNPQLWDNMAAMLRSIPARLPQPPSAILLISAHWEAPVFTFCGGSKPKLEYDYYGFPPHTYEIRYQASGAPALAERAAQLLQDAGIGAAVDNNAPWDHGVFIPLKVAYPQEEIPVLAMSLKKGLNPAEHQAAGKVLAQLRDENVLIIGSGLSYHNLSAFFADSAADAAAAKAFDDWLIDAAAQDETQRTAALNHWSDAPGARQVHPREEHLLPMMMVAGAAGADQGSAFYREEIMGKAVSAIGFGL</sequence>
<dbReference type="PIRSF" id="PIRSF006157">
    <property type="entry name" value="Doxgns_DODA"/>
    <property type="match status" value="1"/>
</dbReference>
<evidence type="ECO:0000259" key="6">
    <source>
        <dbReference type="Pfam" id="PF02900"/>
    </source>
</evidence>
<name>A0A9X2WEY4_9GAMM</name>
<dbReference type="SUPFAM" id="SSF53213">
    <property type="entry name" value="LigB-like"/>
    <property type="match status" value="1"/>
</dbReference>
<dbReference type="Proteomes" id="UP001147830">
    <property type="component" value="Unassembled WGS sequence"/>
</dbReference>
<keyword evidence="3" id="KW-0479">Metal-binding</keyword>
<feature type="domain" description="Extradiol ring-cleavage dioxygenase class III enzyme subunit B" evidence="6">
    <location>
        <begin position="11"/>
        <end position="255"/>
    </location>
</feature>
<reference evidence="7" key="2">
    <citation type="submission" date="2022-08" db="EMBL/GenBank/DDBJ databases">
        <authorList>
            <person name="Dong C."/>
        </authorList>
    </citation>
    <scope>NUCLEOTIDE SEQUENCE</scope>
    <source>
        <strain evidence="7">59MF3M-4</strain>
    </source>
</reference>
<evidence type="ECO:0000256" key="3">
    <source>
        <dbReference type="ARBA" id="ARBA00022723"/>
    </source>
</evidence>
<dbReference type="InterPro" id="IPR004183">
    <property type="entry name" value="Xdiol_dOase_suB"/>
</dbReference>